<dbReference type="EMBL" id="BMNT01000088">
    <property type="protein sequence ID" value="GGL21695.1"/>
    <property type="molecule type" value="Genomic_DNA"/>
</dbReference>
<protein>
    <recommendedName>
        <fullName evidence="2">DUF4062 domain-containing protein</fullName>
    </recommendedName>
</protein>
<accession>A0A917RRQ4</accession>
<sequence>MVEPPVPGTGLRERLGHPRLRSPEQQSRSPGRRRRGGVTILDRVGGPRRADREAPLDKTLKVYLSSTWADLQWHRRSAYDAMRALGLDVIGMEDYVSRDERPVEYCLKDVAACDLYVGLFAYRYGSVPEAGNPGRLSITELEYRTAGEKRIPRLIFMVPEDADWHMAHVDAVTGDGEHGLHIRRLRAELAGAHTVRHFTTPDQLRAAVGESVSRRLQERGAWRGPAPTPVTHPREIGTDLLLLHAPADDETAEELKLRLGVVHRVRSSNAALTATAADLAVLDDLVASARAVAVLLSDVALRTMDDDPDRSRRVLDLARGRTGTLLGVAEHPVAEDVRRRLGLTGVVTSGGGSRETALSALAGGLHTALTRHVPATPWPQVGVPVVVVAMTRDEAREVLADPPGPLRDLLGPLGADASDRLLARYAESRAGWRPFADSGESVQDLLTRAVDQANRDPAPLGGRGIMLRPYPFDALLTDNLAMWPVYDKIARMGCLLVLDELSLCHPELRRVFRASPFAGSDQTALVGLSPLDPAAGTPHERFREHLTSWLLTADHRFRVGLDPLCELGVPRRPNLERWLRGSLPRTLDVVRDAPRDERKLRDFASELHAHPSPAMSRLIAGEGLA</sequence>
<feature type="domain" description="DUF4062" evidence="2">
    <location>
        <begin position="61"/>
        <end position="146"/>
    </location>
</feature>
<proteinExistence type="predicted"/>
<dbReference type="Proteomes" id="UP000645217">
    <property type="component" value="Unassembled WGS sequence"/>
</dbReference>
<dbReference type="AlphaFoldDB" id="A0A917RRQ4"/>
<keyword evidence="4" id="KW-1185">Reference proteome</keyword>
<reference evidence="3" key="2">
    <citation type="submission" date="2020-09" db="EMBL/GenBank/DDBJ databases">
        <authorList>
            <person name="Sun Q."/>
            <person name="Ohkuma M."/>
        </authorList>
    </citation>
    <scope>NUCLEOTIDE SEQUENCE</scope>
    <source>
        <strain evidence="3">JCM 13064</strain>
    </source>
</reference>
<dbReference type="Pfam" id="PF13271">
    <property type="entry name" value="DUF4062"/>
    <property type="match status" value="1"/>
</dbReference>
<evidence type="ECO:0000259" key="2">
    <source>
        <dbReference type="Pfam" id="PF13271"/>
    </source>
</evidence>
<evidence type="ECO:0000313" key="4">
    <source>
        <dbReference type="Proteomes" id="UP000645217"/>
    </source>
</evidence>
<gene>
    <name evidence="3" type="ORF">GCM10007964_74540</name>
</gene>
<evidence type="ECO:0000256" key="1">
    <source>
        <dbReference type="SAM" id="MobiDB-lite"/>
    </source>
</evidence>
<comment type="caution">
    <text evidence="3">The sequence shown here is derived from an EMBL/GenBank/DDBJ whole genome shotgun (WGS) entry which is preliminary data.</text>
</comment>
<feature type="region of interest" description="Disordered" evidence="1">
    <location>
        <begin position="1"/>
        <end position="38"/>
    </location>
</feature>
<dbReference type="RefSeq" id="WP_189167818.1">
    <property type="nucleotide sequence ID" value="NZ_BMNT01000088.1"/>
</dbReference>
<organism evidence="3 4">
    <name type="scientific">Sphaerisporangium melleum</name>
    <dbReference type="NCBI Taxonomy" id="321316"/>
    <lineage>
        <taxon>Bacteria</taxon>
        <taxon>Bacillati</taxon>
        <taxon>Actinomycetota</taxon>
        <taxon>Actinomycetes</taxon>
        <taxon>Streptosporangiales</taxon>
        <taxon>Streptosporangiaceae</taxon>
        <taxon>Sphaerisporangium</taxon>
    </lineage>
</organism>
<dbReference type="InterPro" id="IPR025139">
    <property type="entry name" value="DUF4062"/>
</dbReference>
<name>A0A917RRQ4_9ACTN</name>
<reference evidence="3" key="1">
    <citation type="journal article" date="2014" name="Int. J. Syst. Evol. Microbiol.">
        <title>Complete genome sequence of Corynebacterium casei LMG S-19264T (=DSM 44701T), isolated from a smear-ripened cheese.</title>
        <authorList>
            <consortium name="US DOE Joint Genome Institute (JGI-PGF)"/>
            <person name="Walter F."/>
            <person name="Albersmeier A."/>
            <person name="Kalinowski J."/>
            <person name="Ruckert C."/>
        </authorList>
    </citation>
    <scope>NUCLEOTIDE SEQUENCE</scope>
    <source>
        <strain evidence="3">JCM 13064</strain>
    </source>
</reference>
<evidence type="ECO:0000313" key="3">
    <source>
        <dbReference type="EMBL" id="GGL21695.1"/>
    </source>
</evidence>